<protein>
    <submittedName>
        <fullName evidence="1">Uncharacterized protein</fullName>
    </submittedName>
</protein>
<dbReference type="Proteomes" id="UP001428774">
    <property type="component" value="Unassembled WGS sequence"/>
</dbReference>
<comment type="caution">
    <text evidence="1">The sequence shown here is derived from an EMBL/GenBank/DDBJ whole genome shotgun (WGS) entry which is preliminary data.</text>
</comment>
<proteinExistence type="predicted"/>
<sequence>MTPDIAARMFKNLVAQARGTAAAAAIIESAVGHSISEGSLSRISNGNAEVPMLWAWALMDAVKNPCFDTYRAQTREATADGCPYELTGEASKEHGEAIEWGLKAARSSSAKHWSRAAVEYREAATKHTEMANLCEARAETVDLGKRA</sequence>
<dbReference type="EMBL" id="JBDNCH010000002">
    <property type="protein sequence ID" value="MEN9060025.1"/>
    <property type="molecule type" value="Genomic_DNA"/>
</dbReference>
<keyword evidence="2" id="KW-1185">Reference proteome</keyword>
<reference evidence="1 2" key="1">
    <citation type="submission" date="2024-05" db="EMBL/GenBank/DDBJ databases">
        <title>Genome sequence of Ponticoccus litoralis KCCM 90028.</title>
        <authorList>
            <person name="Kim J.M."/>
            <person name="Lee J.K."/>
            <person name="Choi B.J."/>
            <person name="Bayburt H."/>
            <person name="Baek J.H."/>
            <person name="Jeon C.O."/>
        </authorList>
    </citation>
    <scope>NUCLEOTIDE SEQUENCE [LARGE SCALE GENOMIC DNA]</scope>
    <source>
        <strain evidence="1 2">KCCM 90028</strain>
    </source>
</reference>
<accession>A0AAW9SIP5</accession>
<organism evidence="1 2">
    <name type="scientific">Ponticoccus litoralis</name>
    <dbReference type="NCBI Taxonomy" id="422297"/>
    <lineage>
        <taxon>Bacteria</taxon>
        <taxon>Pseudomonadati</taxon>
        <taxon>Pseudomonadota</taxon>
        <taxon>Alphaproteobacteria</taxon>
        <taxon>Rhodobacterales</taxon>
        <taxon>Roseobacteraceae</taxon>
        <taxon>Ponticoccus</taxon>
    </lineage>
</organism>
<dbReference type="RefSeq" id="WP_347165172.1">
    <property type="nucleotide sequence ID" value="NZ_JBDNCH010000002.1"/>
</dbReference>
<evidence type="ECO:0000313" key="1">
    <source>
        <dbReference type="EMBL" id="MEN9060025.1"/>
    </source>
</evidence>
<dbReference type="AlphaFoldDB" id="A0AAW9SIP5"/>
<gene>
    <name evidence="1" type="ORF">ABFB10_02205</name>
</gene>
<evidence type="ECO:0000313" key="2">
    <source>
        <dbReference type="Proteomes" id="UP001428774"/>
    </source>
</evidence>
<name>A0AAW9SIP5_9RHOB</name>